<reference evidence="2 3" key="1">
    <citation type="submission" date="2019-05" db="EMBL/GenBank/DDBJ databases">
        <title>Mumia sp. nov., isolated from the intestinal contents of plateau pika (Ochotona curzoniae) in the Qinghai-Tibet plateau of China.</title>
        <authorList>
            <person name="Tian Z."/>
        </authorList>
    </citation>
    <scope>NUCLEOTIDE SEQUENCE [LARGE SCALE GENOMIC DNA]</scope>
    <source>
        <strain evidence="3">527</strain>
    </source>
</reference>
<dbReference type="RefSeq" id="WP_139105070.1">
    <property type="nucleotide sequence ID" value="NZ_VDFR01000008.1"/>
</dbReference>
<sequence>MSKRAFIKLLAAFAAVVGLVAVGAVAPAQAQAQEQKRSRVGYTQVVVDPAVYSLIAGAGITPAAVGGAKAFAYKGTLAARFPITGYSLRQVRIKHSGGISLTAGDATISLRRFNIDLGRLKVSGKVAGSIGNVGRVDLFKIRRTDRPGLGLVKLTLTATAAGALNSTFGVNAFSAGDTFGYASPRPFGRF</sequence>
<dbReference type="Proteomes" id="UP000306740">
    <property type="component" value="Unassembled WGS sequence"/>
</dbReference>
<evidence type="ECO:0000313" key="3">
    <source>
        <dbReference type="Proteomes" id="UP000306740"/>
    </source>
</evidence>
<evidence type="ECO:0000256" key="1">
    <source>
        <dbReference type="SAM" id="SignalP"/>
    </source>
</evidence>
<dbReference type="OrthoDB" id="5243795at2"/>
<dbReference type="InterPro" id="IPR006311">
    <property type="entry name" value="TAT_signal"/>
</dbReference>
<dbReference type="PROSITE" id="PS51318">
    <property type="entry name" value="TAT"/>
    <property type="match status" value="1"/>
</dbReference>
<gene>
    <name evidence="2" type="ORF">FHE65_01590</name>
</gene>
<protein>
    <submittedName>
        <fullName evidence="2">Uncharacterized protein</fullName>
    </submittedName>
</protein>
<dbReference type="EMBL" id="VDFR01000008">
    <property type="protein sequence ID" value="TNC51375.1"/>
    <property type="molecule type" value="Genomic_DNA"/>
</dbReference>
<evidence type="ECO:0000313" key="2">
    <source>
        <dbReference type="EMBL" id="TNC51375.1"/>
    </source>
</evidence>
<organism evidence="2 3">
    <name type="scientific">Mumia zhuanghuii</name>
    <dbReference type="NCBI Taxonomy" id="2585211"/>
    <lineage>
        <taxon>Bacteria</taxon>
        <taxon>Bacillati</taxon>
        <taxon>Actinomycetota</taxon>
        <taxon>Actinomycetes</taxon>
        <taxon>Propionibacteriales</taxon>
        <taxon>Nocardioidaceae</taxon>
        <taxon>Mumia</taxon>
    </lineage>
</organism>
<dbReference type="AlphaFoldDB" id="A0A5C4MYU8"/>
<comment type="caution">
    <text evidence="2">The sequence shown here is derived from an EMBL/GenBank/DDBJ whole genome shotgun (WGS) entry which is preliminary data.</text>
</comment>
<name>A0A5C4MYU8_9ACTN</name>
<feature type="signal peptide" evidence="1">
    <location>
        <begin position="1"/>
        <end position="32"/>
    </location>
</feature>
<feature type="chain" id="PRO_5022725537" evidence="1">
    <location>
        <begin position="33"/>
        <end position="190"/>
    </location>
</feature>
<proteinExistence type="predicted"/>
<keyword evidence="1" id="KW-0732">Signal</keyword>
<accession>A0A5C4MYU8</accession>